<protein>
    <recommendedName>
        <fullName evidence="1">Gene product 88 domain-containing protein</fullName>
    </recommendedName>
</protein>
<dbReference type="EMBL" id="JANYMP010000051">
    <property type="protein sequence ID" value="MCS7484644.1"/>
    <property type="molecule type" value="Genomic_DNA"/>
</dbReference>
<gene>
    <name evidence="2" type="ORF">NZH93_48120</name>
</gene>
<accession>A0A9X2VZ29</accession>
<dbReference type="AlphaFoldDB" id="A0A9X2VZ29"/>
<dbReference type="Pfam" id="PF17338">
    <property type="entry name" value="GP88"/>
    <property type="match status" value="1"/>
</dbReference>
<keyword evidence="3" id="KW-1185">Reference proteome</keyword>
<dbReference type="InterPro" id="IPR020290">
    <property type="entry name" value="Gp88"/>
</dbReference>
<feature type="domain" description="Gene product 88" evidence="1">
    <location>
        <begin position="23"/>
        <end position="229"/>
    </location>
</feature>
<proteinExistence type="predicted"/>
<name>A0A9X2VZ29_9PSEU</name>
<evidence type="ECO:0000259" key="1">
    <source>
        <dbReference type="Pfam" id="PF17338"/>
    </source>
</evidence>
<comment type="caution">
    <text evidence="2">The sequence shown here is derived from an EMBL/GenBank/DDBJ whole genome shotgun (WGS) entry which is preliminary data.</text>
</comment>
<evidence type="ECO:0000313" key="2">
    <source>
        <dbReference type="EMBL" id="MCS7484644.1"/>
    </source>
</evidence>
<evidence type="ECO:0000313" key="3">
    <source>
        <dbReference type="Proteomes" id="UP001141259"/>
    </source>
</evidence>
<sequence>MGDTAPRRRRPERLITQNSGLRRYGIFTFSLPAWAGRLPDGRTYNTCPAAGVCAAVCYARVGRYAFASVKAKHERNLMRILDDLPQWEQDVLSELAAPKYRGKFLRVHDAGDYFSDDYLSAWLRIARQVPDVTFYSYTKEVSRFRRLVQPDSPLNFLYVFSYGGKEDHLLDPDTDRVADVFPDEQAITTAGWHSNAASDLLAVLGPAPVGMRQNNIPHLKRVIGQRTFREWQASERARRSRGSDGVRR</sequence>
<organism evidence="2 3">
    <name type="scientific">Umezawaea endophytica</name>
    <dbReference type="NCBI Taxonomy" id="1654476"/>
    <lineage>
        <taxon>Bacteria</taxon>
        <taxon>Bacillati</taxon>
        <taxon>Actinomycetota</taxon>
        <taxon>Actinomycetes</taxon>
        <taxon>Pseudonocardiales</taxon>
        <taxon>Pseudonocardiaceae</taxon>
        <taxon>Umezawaea</taxon>
    </lineage>
</organism>
<reference evidence="2" key="1">
    <citation type="submission" date="2022-08" db="EMBL/GenBank/DDBJ databases">
        <authorList>
            <person name="Tistechok S."/>
            <person name="Samborskyy M."/>
            <person name="Roman I."/>
        </authorList>
    </citation>
    <scope>NUCLEOTIDE SEQUENCE</scope>
    <source>
        <strain evidence="2">DSM 103496</strain>
    </source>
</reference>
<dbReference type="Proteomes" id="UP001141259">
    <property type="component" value="Unassembled WGS sequence"/>
</dbReference>